<evidence type="ECO:0000256" key="2">
    <source>
        <dbReference type="SAM" id="Phobius"/>
    </source>
</evidence>
<dbReference type="Proteomes" id="UP000807353">
    <property type="component" value="Unassembled WGS sequence"/>
</dbReference>
<organism evidence="3 4">
    <name type="scientific">Collybia nuda</name>
    <dbReference type="NCBI Taxonomy" id="64659"/>
    <lineage>
        <taxon>Eukaryota</taxon>
        <taxon>Fungi</taxon>
        <taxon>Dikarya</taxon>
        <taxon>Basidiomycota</taxon>
        <taxon>Agaricomycotina</taxon>
        <taxon>Agaricomycetes</taxon>
        <taxon>Agaricomycetidae</taxon>
        <taxon>Agaricales</taxon>
        <taxon>Tricholomatineae</taxon>
        <taxon>Clitocybaceae</taxon>
        <taxon>Collybia</taxon>
    </lineage>
</organism>
<sequence>MVVTATTTLTYTPTYTTIIMLPTSAPVGSMGVTAKVNTKAIVPGVISAAIAILALLFWARCIIRRRRLQSQKENAQDMNAYPFSGPDMPPTRALPISPPKLRNVERHDEPPTLAARPTYSDDPPPQYRWDVGVSMGV</sequence>
<keyword evidence="2" id="KW-0472">Membrane</keyword>
<evidence type="ECO:0000313" key="4">
    <source>
        <dbReference type="Proteomes" id="UP000807353"/>
    </source>
</evidence>
<evidence type="ECO:0008006" key="5">
    <source>
        <dbReference type="Google" id="ProtNLM"/>
    </source>
</evidence>
<proteinExistence type="predicted"/>
<evidence type="ECO:0000313" key="3">
    <source>
        <dbReference type="EMBL" id="KAF9460233.1"/>
    </source>
</evidence>
<keyword evidence="2" id="KW-0812">Transmembrane</keyword>
<keyword evidence="2" id="KW-1133">Transmembrane helix</keyword>
<feature type="region of interest" description="Disordered" evidence="1">
    <location>
        <begin position="69"/>
        <end position="126"/>
    </location>
</feature>
<keyword evidence="4" id="KW-1185">Reference proteome</keyword>
<evidence type="ECO:0000256" key="1">
    <source>
        <dbReference type="SAM" id="MobiDB-lite"/>
    </source>
</evidence>
<reference evidence="3" key="1">
    <citation type="submission" date="2020-11" db="EMBL/GenBank/DDBJ databases">
        <authorList>
            <consortium name="DOE Joint Genome Institute"/>
            <person name="Ahrendt S."/>
            <person name="Riley R."/>
            <person name="Andreopoulos W."/>
            <person name="Labutti K."/>
            <person name="Pangilinan J."/>
            <person name="Ruiz-Duenas F.J."/>
            <person name="Barrasa J.M."/>
            <person name="Sanchez-Garcia M."/>
            <person name="Camarero S."/>
            <person name="Miyauchi S."/>
            <person name="Serrano A."/>
            <person name="Linde D."/>
            <person name="Babiker R."/>
            <person name="Drula E."/>
            <person name="Ayuso-Fernandez I."/>
            <person name="Pacheco R."/>
            <person name="Padilla G."/>
            <person name="Ferreira P."/>
            <person name="Barriuso J."/>
            <person name="Kellner H."/>
            <person name="Castanera R."/>
            <person name="Alfaro M."/>
            <person name="Ramirez L."/>
            <person name="Pisabarro A.G."/>
            <person name="Kuo A."/>
            <person name="Tritt A."/>
            <person name="Lipzen A."/>
            <person name="He G."/>
            <person name="Yan M."/>
            <person name="Ng V."/>
            <person name="Cullen D."/>
            <person name="Martin F."/>
            <person name="Rosso M.-N."/>
            <person name="Henrissat B."/>
            <person name="Hibbett D."/>
            <person name="Martinez A.T."/>
            <person name="Grigoriev I.V."/>
        </authorList>
    </citation>
    <scope>NUCLEOTIDE SEQUENCE</scope>
    <source>
        <strain evidence="3">CBS 247.69</strain>
    </source>
</reference>
<protein>
    <recommendedName>
        <fullName evidence="5">Transmembrane protein</fullName>
    </recommendedName>
</protein>
<accession>A0A9P5XZ06</accession>
<dbReference type="EMBL" id="MU150302">
    <property type="protein sequence ID" value="KAF9460233.1"/>
    <property type="molecule type" value="Genomic_DNA"/>
</dbReference>
<feature type="transmembrane region" description="Helical" evidence="2">
    <location>
        <begin position="40"/>
        <end position="63"/>
    </location>
</feature>
<gene>
    <name evidence="3" type="ORF">BDZ94DRAFT_1311693</name>
</gene>
<comment type="caution">
    <text evidence="3">The sequence shown here is derived from an EMBL/GenBank/DDBJ whole genome shotgun (WGS) entry which is preliminary data.</text>
</comment>
<name>A0A9P5XZ06_9AGAR</name>
<dbReference type="AlphaFoldDB" id="A0A9P5XZ06"/>